<reference evidence="3 4" key="1">
    <citation type="submission" date="2020-08" db="EMBL/GenBank/DDBJ databases">
        <title>Croceimicrobium hydrocarbonivorans gen. nov., sp. nov., a novel marine bacterium isolated from a bacterial consortium that degrades polyethylene terephthalate.</title>
        <authorList>
            <person name="Liu R."/>
        </authorList>
    </citation>
    <scope>NUCLEOTIDE SEQUENCE [LARGE SCALE GENOMIC DNA]</scope>
    <source>
        <strain evidence="3 4">A20-9</strain>
    </source>
</reference>
<feature type="signal peptide" evidence="1">
    <location>
        <begin position="1"/>
        <end position="18"/>
    </location>
</feature>
<dbReference type="Pfam" id="PF13585">
    <property type="entry name" value="CHU_C"/>
    <property type="match status" value="1"/>
</dbReference>
<dbReference type="RefSeq" id="WP_210757462.1">
    <property type="nucleotide sequence ID" value="NZ_CP060139.1"/>
</dbReference>
<dbReference type="InterPro" id="IPR001322">
    <property type="entry name" value="Lamin_tail_dom"/>
</dbReference>
<dbReference type="PROSITE" id="PS50093">
    <property type="entry name" value="PKD"/>
    <property type="match status" value="1"/>
</dbReference>
<evidence type="ECO:0000256" key="1">
    <source>
        <dbReference type="SAM" id="SignalP"/>
    </source>
</evidence>
<dbReference type="Gene3D" id="2.60.40.10">
    <property type="entry name" value="Immunoglobulins"/>
    <property type="match status" value="1"/>
</dbReference>
<keyword evidence="4" id="KW-1185">Reference proteome</keyword>
<organism evidence="3 4">
    <name type="scientific">Croceimicrobium hydrocarbonivorans</name>
    <dbReference type="NCBI Taxonomy" id="2761580"/>
    <lineage>
        <taxon>Bacteria</taxon>
        <taxon>Pseudomonadati</taxon>
        <taxon>Bacteroidota</taxon>
        <taxon>Flavobacteriia</taxon>
        <taxon>Flavobacteriales</taxon>
        <taxon>Owenweeksiaceae</taxon>
        <taxon>Croceimicrobium</taxon>
    </lineage>
</organism>
<accession>A0A7H0VAZ6</accession>
<feature type="domain" description="PKD" evidence="2">
    <location>
        <begin position="320"/>
        <end position="370"/>
    </location>
</feature>
<dbReference type="NCBIfam" id="TIGR04131">
    <property type="entry name" value="Bac_Flav_CTERM"/>
    <property type="match status" value="1"/>
</dbReference>
<dbReference type="InterPro" id="IPR026341">
    <property type="entry name" value="T9SS_type_B"/>
</dbReference>
<proteinExistence type="predicted"/>
<dbReference type="AlphaFoldDB" id="A0A7H0VAZ6"/>
<dbReference type="Pfam" id="PF18911">
    <property type="entry name" value="PKD_4"/>
    <property type="match status" value="1"/>
</dbReference>
<evidence type="ECO:0000259" key="2">
    <source>
        <dbReference type="PROSITE" id="PS50093"/>
    </source>
</evidence>
<dbReference type="InterPro" id="IPR035986">
    <property type="entry name" value="PKD_dom_sf"/>
</dbReference>
<feature type="chain" id="PRO_5028815908" evidence="1">
    <location>
        <begin position="19"/>
        <end position="472"/>
    </location>
</feature>
<dbReference type="SUPFAM" id="SSF49299">
    <property type="entry name" value="PKD domain"/>
    <property type="match status" value="1"/>
</dbReference>
<protein>
    <submittedName>
        <fullName evidence="3">Gliding motility-associated C-terminal domain-containing protein</fullName>
    </submittedName>
</protein>
<name>A0A7H0VAZ6_9FLAO</name>
<dbReference type="EMBL" id="CP060139">
    <property type="protein sequence ID" value="QNR22894.1"/>
    <property type="molecule type" value="Genomic_DNA"/>
</dbReference>
<dbReference type="InterPro" id="IPR013783">
    <property type="entry name" value="Ig-like_fold"/>
</dbReference>
<dbReference type="SMART" id="SM00089">
    <property type="entry name" value="PKD"/>
    <property type="match status" value="1"/>
</dbReference>
<dbReference type="CDD" id="cd00146">
    <property type="entry name" value="PKD"/>
    <property type="match status" value="1"/>
</dbReference>
<sequence>MRALLLSFLALCSLTVFGQANDLMITEYVDWDPGSGWAIKIYNPTANPINLNAYYVQVYNGSNTSSTGSVQLGGILNAGASIIISNADNTGSSADFKACSDQVRTNLGGVNNDDCIAITLGNTNTFVDMVGLYGVAVKNQVAGVNNALKWQKLVRLNGNCTRYTSTDGSSANSWPSSASVSVTGWQVDPPTCLSSGSNFSPFSIGNTLNESICQGDSFLFNGQYLKSPGTYFDTLSTGGTCGQITQLQLSLKQASLGQVSLSACRQDSLFYNNSWFRNDTNFIHQKLNAGACDSIINVEIRFTGPQADFSWQYPTADSSQIQFQNYSTGSVDGVLWDFGDGDSTTLFDPQHQFEGEGPFKVSLWVSDSEGCGDSISYWLYIPDSELKLPIIPNIFSPNGDFMNDTYHFDINRAPADFDVRIFDRYGLEVFHSSQMDFAWDGKYQGQACGTGTYFLQLQWEGEIYKKFLSLQR</sequence>
<dbReference type="Proteomes" id="UP000516305">
    <property type="component" value="Chromosome"/>
</dbReference>
<dbReference type="InterPro" id="IPR000601">
    <property type="entry name" value="PKD_dom"/>
</dbReference>
<dbReference type="InterPro" id="IPR022409">
    <property type="entry name" value="PKD/Chitinase_dom"/>
</dbReference>
<dbReference type="KEGG" id="chyd:H4K34_10945"/>
<evidence type="ECO:0000313" key="4">
    <source>
        <dbReference type="Proteomes" id="UP000516305"/>
    </source>
</evidence>
<gene>
    <name evidence="3" type="ORF">H4K34_10945</name>
</gene>
<evidence type="ECO:0000313" key="3">
    <source>
        <dbReference type="EMBL" id="QNR22894.1"/>
    </source>
</evidence>
<dbReference type="Pfam" id="PF00932">
    <property type="entry name" value="LTD"/>
    <property type="match status" value="1"/>
</dbReference>
<keyword evidence="1" id="KW-0732">Signal</keyword>